<protein>
    <submittedName>
        <fullName evidence="1">Uncharacterized protein</fullName>
    </submittedName>
</protein>
<accession>A0A380WMJ9</accession>
<dbReference type="AlphaFoldDB" id="A0A380WMJ9"/>
<evidence type="ECO:0000313" key="2">
    <source>
        <dbReference type="Proteomes" id="UP000254701"/>
    </source>
</evidence>
<evidence type="ECO:0000313" key="1">
    <source>
        <dbReference type="EMBL" id="SUU89404.1"/>
    </source>
</evidence>
<dbReference type="EMBL" id="UFSM01000001">
    <property type="protein sequence ID" value="SUU89404.1"/>
    <property type="molecule type" value="Genomic_DNA"/>
</dbReference>
<sequence length="116" mass="11951">MKVTNTQQGPRGINAVGGAVLIEPGQSVDVEVSEAELKVAEATGWFSFEGKAKTVAKAKAVATSDDSAPKTAGEVLAMVDGNFMAFKSAASKLLGDKTPSKKDEIVAALEELATQP</sequence>
<gene>
    <name evidence="1" type="ORF">NCTC10684_02644</name>
</gene>
<reference evidence="1 2" key="1">
    <citation type="submission" date="2018-06" db="EMBL/GenBank/DDBJ databases">
        <authorList>
            <consortium name="Pathogen Informatics"/>
            <person name="Doyle S."/>
        </authorList>
    </citation>
    <scope>NUCLEOTIDE SEQUENCE [LARGE SCALE GENOMIC DNA]</scope>
    <source>
        <strain evidence="1 2">NCTC10684</strain>
    </source>
</reference>
<name>A0A380WMJ9_AMIAI</name>
<organism evidence="1 2">
    <name type="scientific">Aminobacter aminovorans</name>
    <name type="common">Chelatobacter heintzii</name>
    <dbReference type="NCBI Taxonomy" id="83263"/>
    <lineage>
        <taxon>Bacteria</taxon>
        <taxon>Pseudomonadati</taxon>
        <taxon>Pseudomonadota</taxon>
        <taxon>Alphaproteobacteria</taxon>
        <taxon>Hyphomicrobiales</taxon>
        <taxon>Phyllobacteriaceae</taxon>
        <taxon>Aminobacter</taxon>
    </lineage>
</organism>
<dbReference type="Proteomes" id="UP000254701">
    <property type="component" value="Unassembled WGS sequence"/>
</dbReference>
<proteinExistence type="predicted"/>
<dbReference type="OrthoDB" id="8421551at2"/>
<dbReference type="RefSeq" id="WP_115731577.1">
    <property type="nucleotide sequence ID" value="NZ_BAAAVY010000002.1"/>
</dbReference>